<dbReference type="EMBL" id="CP012333">
    <property type="protein sequence ID" value="AKV04390.1"/>
    <property type="molecule type" value="Genomic_DNA"/>
</dbReference>
<organism evidence="1 2">
    <name type="scientific">Labilithrix luteola</name>
    <dbReference type="NCBI Taxonomy" id="1391654"/>
    <lineage>
        <taxon>Bacteria</taxon>
        <taxon>Pseudomonadati</taxon>
        <taxon>Myxococcota</taxon>
        <taxon>Polyangia</taxon>
        <taxon>Polyangiales</taxon>
        <taxon>Labilitrichaceae</taxon>
        <taxon>Labilithrix</taxon>
    </lineage>
</organism>
<dbReference type="Proteomes" id="UP000064967">
    <property type="component" value="Chromosome"/>
</dbReference>
<dbReference type="KEGG" id="llu:AKJ09_11053"/>
<accession>A0A0K1QG30</accession>
<protein>
    <submittedName>
        <fullName evidence="1">Uncharacterized protein</fullName>
    </submittedName>
</protein>
<proteinExistence type="predicted"/>
<evidence type="ECO:0000313" key="2">
    <source>
        <dbReference type="Proteomes" id="UP000064967"/>
    </source>
</evidence>
<name>A0A0K1QG30_9BACT</name>
<sequence length="37" mass="4191">MTLQRERMIDAIPGFIGEPRLEAALGRRSLHGRQARS</sequence>
<gene>
    <name evidence="1" type="ORF">AKJ09_11053</name>
</gene>
<evidence type="ECO:0000313" key="1">
    <source>
        <dbReference type="EMBL" id="AKV04390.1"/>
    </source>
</evidence>
<keyword evidence="2" id="KW-1185">Reference proteome</keyword>
<dbReference type="AlphaFoldDB" id="A0A0K1QG30"/>
<reference evidence="1 2" key="1">
    <citation type="submission" date="2015-08" db="EMBL/GenBank/DDBJ databases">
        <authorList>
            <person name="Babu N.S."/>
            <person name="Beckwith C.J."/>
            <person name="Beseler K.G."/>
            <person name="Brison A."/>
            <person name="Carone J.V."/>
            <person name="Caskin T.P."/>
            <person name="Diamond M."/>
            <person name="Durham M.E."/>
            <person name="Foxe J.M."/>
            <person name="Go M."/>
            <person name="Henderson B.A."/>
            <person name="Jones I.B."/>
            <person name="McGettigan J.A."/>
            <person name="Micheletti S.J."/>
            <person name="Nasrallah M.E."/>
            <person name="Ortiz D."/>
            <person name="Piller C.R."/>
            <person name="Privatt S.R."/>
            <person name="Schneider S.L."/>
            <person name="Sharp S."/>
            <person name="Smith T.C."/>
            <person name="Stanton J.D."/>
            <person name="Ullery H.E."/>
            <person name="Wilson R.J."/>
            <person name="Serrano M.G."/>
            <person name="Buck G."/>
            <person name="Lee V."/>
            <person name="Wang Y."/>
            <person name="Carvalho R."/>
            <person name="Voegtly L."/>
            <person name="Shi R."/>
            <person name="Duckworth R."/>
            <person name="Johnson A."/>
            <person name="Loviza R."/>
            <person name="Walstead R."/>
            <person name="Shah Z."/>
            <person name="Kiflezghi M."/>
            <person name="Wade K."/>
            <person name="Ball S.L."/>
            <person name="Bradley K.W."/>
            <person name="Asai D.J."/>
            <person name="Bowman C.A."/>
            <person name="Russell D.A."/>
            <person name="Pope W.H."/>
            <person name="Jacobs-Sera D."/>
            <person name="Hendrix R.W."/>
            <person name="Hatfull G.F."/>
        </authorList>
    </citation>
    <scope>NUCLEOTIDE SEQUENCE [LARGE SCALE GENOMIC DNA]</scope>
    <source>
        <strain evidence="1 2">DSM 27648</strain>
    </source>
</reference>